<gene>
    <name evidence="1" type="ORF">Vadar_018357</name>
</gene>
<dbReference type="Proteomes" id="UP000828048">
    <property type="component" value="Chromosome 1"/>
</dbReference>
<name>A0ACB7XST7_9ERIC</name>
<accession>A0ACB7XST7</accession>
<keyword evidence="2" id="KW-1185">Reference proteome</keyword>
<reference evidence="1 2" key="1">
    <citation type="journal article" date="2021" name="Hortic Res">
        <title>High-quality reference genome and annotation aids understanding of berry development for evergreen blueberry (Vaccinium darrowii).</title>
        <authorList>
            <person name="Yu J."/>
            <person name="Hulse-Kemp A.M."/>
            <person name="Babiker E."/>
            <person name="Staton M."/>
        </authorList>
    </citation>
    <scope>NUCLEOTIDE SEQUENCE [LARGE SCALE GENOMIC DNA]</scope>
    <source>
        <strain evidence="2">cv. NJ 8807/NJ 8810</strain>
        <tissue evidence="1">Young leaf</tissue>
    </source>
</reference>
<evidence type="ECO:0000313" key="2">
    <source>
        <dbReference type="Proteomes" id="UP000828048"/>
    </source>
</evidence>
<dbReference type="EMBL" id="CM037151">
    <property type="protein sequence ID" value="KAH7843580.1"/>
    <property type="molecule type" value="Genomic_DNA"/>
</dbReference>
<organism evidence="1 2">
    <name type="scientific">Vaccinium darrowii</name>
    <dbReference type="NCBI Taxonomy" id="229202"/>
    <lineage>
        <taxon>Eukaryota</taxon>
        <taxon>Viridiplantae</taxon>
        <taxon>Streptophyta</taxon>
        <taxon>Embryophyta</taxon>
        <taxon>Tracheophyta</taxon>
        <taxon>Spermatophyta</taxon>
        <taxon>Magnoliopsida</taxon>
        <taxon>eudicotyledons</taxon>
        <taxon>Gunneridae</taxon>
        <taxon>Pentapetalae</taxon>
        <taxon>asterids</taxon>
        <taxon>Ericales</taxon>
        <taxon>Ericaceae</taxon>
        <taxon>Vaccinioideae</taxon>
        <taxon>Vaccinieae</taxon>
        <taxon>Vaccinium</taxon>
    </lineage>
</organism>
<protein>
    <submittedName>
        <fullName evidence="1">Uncharacterized protein</fullName>
    </submittedName>
</protein>
<sequence length="386" mass="43035">MADNPPHPNTAVTGDEEVNDNPIEQVRLTVPITDDPTEPTLTFRTWVLGLASCISLSFVNQFFGYRENQLSITSVSAQIITLPLGKLMAATLPTRRFNVPLTKWSFTLNPGPFNLKEHVLITIFASAGSGGVYAVGIINIVKAFYRRQLNPVAAFLLAQTTQMLGYGWAGLFRRYLVESPYMWWPANLVQVSLFRALHEKDKRGKGGLTRLQFFLMVFVSSFAYYLIPSYLFPSIASLSFICWIWKDSVTAQQIGSGLHGLGLGSFGFDWSTVAGFLGSPLAYPAFSIVNTLAGFFVFTYIVIPIAYWTNSFEAKRFPLFASKTFDSTGHKYNITRILNEETFDLDIPSYNGYSKLYLSIFFAFAYGLSFATLASAISHVVLFNGK</sequence>
<proteinExistence type="predicted"/>
<comment type="caution">
    <text evidence="1">The sequence shown here is derived from an EMBL/GenBank/DDBJ whole genome shotgun (WGS) entry which is preliminary data.</text>
</comment>
<evidence type="ECO:0000313" key="1">
    <source>
        <dbReference type="EMBL" id="KAH7843580.1"/>
    </source>
</evidence>